<dbReference type="PANTHER" id="PTHR21261">
    <property type="entry name" value="BEAT PROTEIN"/>
    <property type="match status" value="1"/>
</dbReference>
<evidence type="ECO:0000256" key="2">
    <source>
        <dbReference type="SAM" id="Phobius"/>
    </source>
</evidence>
<dbReference type="InterPro" id="IPR036179">
    <property type="entry name" value="Ig-like_dom_sf"/>
</dbReference>
<accession>A0AAW0TEB9</accession>
<proteinExistence type="predicted"/>
<organism evidence="4 5">
    <name type="scientific">Scylla paramamosain</name>
    <name type="common">Mud crab</name>
    <dbReference type="NCBI Taxonomy" id="85552"/>
    <lineage>
        <taxon>Eukaryota</taxon>
        <taxon>Metazoa</taxon>
        <taxon>Ecdysozoa</taxon>
        <taxon>Arthropoda</taxon>
        <taxon>Crustacea</taxon>
        <taxon>Multicrustacea</taxon>
        <taxon>Malacostraca</taxon>
        <taxon>Eumalacostraca</taxon>
        <taxon>Eucarida</taxon>
        <taxon>Decapoda</taxon>
        <taxon>Pleocyemata</taxon>
        <taxon>Brachyura</taxon>
        <taxon>Eubrachyura</taxon>
        <taxon>Portunoidea</taxon>
        <taxon>Portunidae</taxon>
        <taxon>Portuninae</taxon>
        <taxon>Scylla</taxon>
    </lineage>
</organism>
<dbReference type="Gene3D" id="2.60.40.10">
    <property type="entry name" value="Immunoglobulins"/>
    <property type="match status" value="2"/>
</dbReference>
<dbReference type="EMBL" id="JARAKH010000034">
    <property type="protein sequence ID" value="KAK8384996.1"/>
    <property type="molecule type" value="Genomic_DNA"/>
</dbReference>
<dbReference type="Proteomes" id="UP001487740">
    <property type="component" value="Unassembled WGS sequence"/>
</dbReference>
<gene>
    <name evidence="4" type="ORF">O3P69_014513</name>
</gene>
<dbReference type="PROSITE" id="PS50835">
    <property type="entry name" value="IG_LIKE"/>
    <property type="match status" value="2"/>
</dbReference>
<feature type="domain" description="Ig-like" evidence="3">
    <location>
        <begin position="365"/>
        <end position="483"/>
    </location>
</feature>
<dbReference type="InterPro" id="IPR007110">
    <property type="entry name" value="Ig-like_dom"/>
</dbReference>
<feature type="domain" description="Ig-like" evidence="3">
    <location>
        <begin position="249"/>
        <end position="353"/>
    </location>
</feature>
<reference evidence="4 5" key="1">
    <citation type="submission" date="2023-03" db="EMBL/GenBank/DDBJ databases">
        <title>High-quality genome of Scylla paramamosain provides insights in environmental adaptation.</title>
        <authorList>
            <person name="Zhang L."/>
        </authorList>
    </citation>
    <scope>NUCLEOTIDE SEQUENCE [LARGE SCALE GENOMIC DNA]</scope>
    <source>
        <strain evidence="4">LZ_2023a</strain>
        <tissue evidence="4">Muscle</tissue>
    </source>
</reference>
<keyword evidence="2" id="KW-1133">Transmembrane helix</keyword>
<evidence type="ECO:0000259" key="3">
    <source>
        <dbReference type="PROSITE" id="PS50835"/>
    </source>
</evidence>
<protein>
    <recommendedName>
        <fullName evidence="3">Ig-like domain-containing protein</fullName>
    </recommendedName>
</protein>
<dbReference type="AlphaFoldDB" id="A0AAW0TEB9"/>
<keyword evidence="2" id="KW-0812">Transmembrane</keyword>
<feature type="compositionally biased region" description="Basic and acidic residues" evidence="1">
    <location>
        <begin position="413"/>
        <end position="422"/>
    </location>
</feature>
<feature type="compositionally biased region" description="Low complexity" evidence="1">
    <location>
        <begin position="1"/>
        <end position="33"/>
    </location>
</feature>
<keyword evidence="5" id="KW-1185">Reference proteome</keyword>
<feature type="compositionally biased region" description="Polar residues" evidence="1">
    <location>
        <begin position="50"/>
        <end position="67"/>
    </location>
</feature>
<name>A0AAW0TEB9_SCYPA</name>
<dbReference type="InterPro" id="IPR013783">
    <property type="entry name" value="Ig-like_fold"/>
</dbReference>
<evidence type="ECO:0000313" key="5">
    <source>
        <dbReference type="Proteomes" id="UP001487740"/>
    </source>
</evidence>
<dbReference type="PANTHER" id="PTHR21261:SF15">
    <property type="entry name" value="BEATEN PATH IIIA, ISOFORM D-RELATED"/>
    <property type="match status" value="1"/>
</dbReference>
<dbReference type="SUPFAM" id="SSF48726">
    <property type="entry name" value="Immunoglobulin"/>
    <property type="match status" value="1"/>
</dbReference>
<evidence type="ECO:0000313" key="4">
    <source>
        <dbReference type="EMBL" id="KAK8384996.1"/>
    </source>
</evidence>
<feature type="transmembrane region" description="Helical" evidence="2">
    <location>
        <begin position="508"/>
        <end position="527"/>
    </location>
</feature>
<keyword evidence="2" id="KW-0472">Membrane</keyword>
<comment type="caution">
    <text evidence="4">The sequence shown here is derived from an EMBL/GenBank/DDBJ whole genome shotgun (WGS) entry which is preliminary data.</text>
</comment>
<feature type="region of interest" description="Disordered" evidence="1">
    <location>
        <begin position="413"/>
        <end position="444"/>
    </location>
</feature>
<feature type="region of interest" description="Disordered" evidence="1">
    <location>
        <begin position="1"/>
        <end position="71"/>
    </location>
</feature>
<evidence type="ECO:0000256" key="1">
    <source>
        <dbReference type="SAM" id="MobiDB-lite"/>
    </source>
</evidence>
<sequence length="530" mass="57832">MTPQHHPNTTTPPQRHHNTTTPPQCHSTTTTPPQHHHKDHHNTTTPPQYHHNTTTPPQYHHSPTTTPVMDLSPHHRYREITFNASVTLSRRSAWCHVTPPPVAAWTPARLPRAAHAGGRRIRRGPRRPLDSAPLPVAMVLDGHFRREGRGTDTQCVALTDGDPPHTSPLVVVVVVVVRHRRLIPQPGSVCGAARCSAHGTSPCLAPAWAPPGPRCAAALTNPAGRRIGRMQTPGHQRNRAVGLWSVEAIRIVEMQVPPIVEVGKTVHLACHFDTEGANLYSLNWWRGSDQFFQYSPSSVDRIIVYDSPGITVDKELSGRETVVLRNISHASAGRFKCEVLADYPSFEKHSETTSMKVIDVPTREPKVSLNRLQWSPGEVLRANCTAPPVRPPSDLHWYINGKKVSEQKVRTMVTKERPESRMGVDGGAGVAGSGRQQEVPLEEEQLSRTSQLTLALKAEHFTAGGQATLSCEATFSGMYSRVTKMHLALPGYKTAAPSQKLFGGGAPMAAGGGVEGAALLLGLLLLLQVL</sequence>